<dbReference type="WBParaSite" id="maker-E.canG7_contigs_3586-snap-gene-0.25-mRNA-1">
    <property type="protein sequence ID" value="maker-E.canG7_contigs_3586-snap-gene-0.25-mRNA-1"/>
    <property type="gene ID" value="EcG7_00926"/>
</dbReference>
<evidence type="ECO:0000256" key="4">
    <source>
        <dbReference type="ARBA" id="ARBA00022927"/>
    </source>
</evidence>
<evidence type="ECO:0000256" key="5">
    <source>
        <dbReference type="ARBA" id="ARBA00023010"/>
    </source>
</evidence>
<dbReference type="Gene3D" id="2.30.29.30">
    <property type="entry name" value="Pleckstrin-homology domain (PH domain)/Phosphotyrosine-binding domain (PTB)"/>
    <property type="match status" value="1"/>
</dbReference>
<name>A0A915EX13_9CEST</name>
<evidence type="ECO:0000313" key="11">
    <source>
        <dbReference type="WBParaSite" id="maker-E.canG7_contigs_3586-snap-gene-0.25-mRNA-1"/>
    </source>
</evidence>
<sequence length="1126" mass="125503">MSKRGADKPLDYDNWDAPDEPVKPGVFEKADEATIKARNIIIARKKSGQPVAQSKRGLFKSLDVFGSPRDTTPPTSFITFSKSKPKNDAYLLKLAVLNKEVSAWISKHVSEDPYCILTPIFDDYAKHLASIESSTDDVISEKQMTQPAAAPASTSATVEECATPEATASSLQPMSTTATTATNGFGFNFQSTSSTESAVPKPFLFPFGSASSTSSNNPTSNPQTFSFTSAPAKQGEDSNSSATTSLTTVDQGDEGEYVPPKPEVREVKEEGSVYTVRCKLFYKKVDQWTERGLGNLHIIPSGDEKFQLLVRADTNLGNILLNIMVTRDIPMQLQKNNITFACVPSPPLPGNAKTKEGEGTASPPRPVPMLIRVKSAEAAENLLAEIDKHRMADAKPRPRSEEAIQEAKTKRANKLAQYFRILPCPFTQRVFCYAACLLKWFKAEQQRIELLTQLLEAQKQHLSPPIPHLNAGESSGGEGDEEGDEEEWEWEVEKEEGEEALPTAPTERVSTSVKSAQKSMGEVEVRSGHKEVDLSAYDGEEENELEAEEEEKEEEEEEEEIEETRMVAPPEALTPAMTKPCVFRIPFADTTEKRLAYNLAFSAMKYYSILDKIVDEVGFYGEYPDLREEEYLVLVTLYDYTARSYQRRTSIDAEMAVTISDEVDMKSPRYAGRTIIYPPTLESFQTVEQAVIDMSVHFAAAVARTRVKEQVGSLHLLLPVEWREAESMAENMPFYGWYNQLLGKSEVALNWLKENNFTRVKGRLPNALEFAEDEHCPDVFVFNTADRAAIMESQIVRDRFLIIQDKSNLFALHCLLAFMGPGEEVMLVNHPNSLNGIHLEGLLMNKFPTVTPVPTVRIVRQAKENEDPKLIPKCGCRTTRMITDDFLTLNPGGETYRGLRHIVLESMDMKTGVVNPIDYIECENEDLSMFKDMWTPNDNPQKVTKRAELLSKNALTTHRQSENNQHTQRVIKWDLIVGSISPSHHSVNQVRTVIFVSHSEDADETETAVQRCVEYANRTLQREVEANATSSRPATSTPGFVCRLPPGIPALAEAEAAISAGEAAPNLVTASQCIHFAPSNLHNGFFIACIKKELLLIAQPEVPIDEEENPEGTAVNLNQRKRGKFY</sequence>
<dbReference type="GO" id="GO:0015031">
    <property type="term" value="P:protein transport"/>
    <property type="evidence" value="ECO:0007669"/>
    <property type="project" value="UniProtKB-KW"/>
</dbReference>
<keyword evidence="10" id="KW-1185">Reference proteome</keyword>
<feature type="region of interest" description="Disordered" evidence="8">
    <location>
        <begin position="210"/>
        <end position="261"/>
    </location>
</feature>
<evidence type="ECO:0000256" key="6">
    <source>
        <dbReference type="ARBA" id="ARBA00023132"/>
    </source>
</evidence>
<feature type="compositionally biased region" description="Acidic residues" evidence="8">
    <location>
        <begin position="538"/>
        <end position="562"/>
    </location>
</feature>
<feature type="region of interest" description="Disordered" evidence="8">
    <location>
        <begin position="463"/>
        <end position="565"/>
    </location>
</feature>
<evidence type="ECO:0000256" key="3">
    <source>
        <dbReference type="ARBA" id="ARBA00022816"/>
    </source>
</evidence>
<dbReference type="GO" id="GO:0051028">
    <property type="term" value="P:mRNA transport"/>
    <property type="evidence" value="ECO:0007669"/>
    <property type="project" value="UniProtKB-KW"/>
</dbReference>
<feature type="region of interest" description="Disordered" evidence="8">
    <location>
        <begin position="143"/>
        <end position="177"/>
    </location>
</feature>
<feature type="compositionally biased region" description="Low complexity" evidence="8">
    <location>
        <begin position="147"/>
        <end position="157"/>
    </location>
</feature>
<dbReference type="PANTHER" id="PTHR14663:SF2">
    <property type="entry name" value="METHYLTRANSFERASE NSUN7-RELATED"/>
    <property type="match status" value="1"/>
</dbReference>
<evidence type="ECO:0000256" key="1">
    <source>
        <dbReference type="ARBA" id="ARBA00004567"/>
    </source>
</evidence>
<dbReference type="PANTHER" id="PTHR14663">
    <property type="entry name" value="METHYLTRANSFERASE NSUN7-RELATED"/>
    <property type="match status" value="1"/>
</dbReference>
<dbReference type="Pfam" id="PF08911">
    <property type="entry name" value="NUP50"/>
    <property type="match status" value="1"/>
</dbReference>
<dbReference type="SMART" id="SM00160">
    <property type="entry name" value="RanBD"/>
    <property type="match status" value="1"/>
</dbReference>
<evidence type="ECO:0000256" key="8">
    <source>
        <dbReference type="SAM" id="MobiDB-lite"/>
    </source>
</evidence>
<dbReference type="InterPro" id="IPR015007">
    <property type="entry name" value="NUP2/50/61"/>
</dbReference>
<feature type="domain" description="RanBD1" evidence="9">
    <location>
        <begin position="268"/>
        <end position="395"/>
    </location>
</feature>
<dbReference type="InterPro" id="IPR011993">
    <property type="entry name" value="PH-like_dom_sf"/>
</dbReference>
<comment type="subcellular location">
    <subcellularLocation>
        <location evidence="1">Nucleus</location>
        <location evidence="1">Nuclear pore complex</location>
    </subcellularLocation>
</comment>
<dbReference type="Proteomes" id="UP000887562">
    <property type="component" value="Unplaced"/>
</dbReference>
<feature type="compositionally biased region" description="Polar residues" evidence="8">
    <location>
        <begin position="166"/>
        <end position="175"/>
    </location>
</feature>
<evidence type="ECO:0000313" key="10">
    <source>
        <dbReference type="Proteomes" id="UP000887562"/>
    </source>
</evidence>
<feature type="region of interest" description="Disordered" evidence="8">
    <location>
        <begin position="1107"/>
        <end position="1126"/>
    </location>
</feature>
<dbReference type="Pfam" id="PF00638">
    <property type="entry name" value="Ran_BP1"/>
    <property type="match status" value="1"/>
</dbReference>
<keyword evidence="7" id="KW-0539">Nucleus</keyword>
<feature type="compositionally biased region" description="Low complexity" evidence="8">
    <location>
        <begin position="210"/>
        <end position="226"/>
    </location>
</feature>
<accession>A0A915EX13</accession>
<protein>
    <submittedName>
        <fullName evidence="11">RanBD1 domain-containing protein</fullName>
    </submittedName>
</protein>
<dbReference type="InterPro" id="IPR042620">
    <property type="entry name" value="NSUN7"/>
</dbReference>
<evidence type="ECO:0000259" key="9">
    <source>
        <dbReference type="PROSITE" id="PS50196"/>
    </source>
</evidence>
<organism evidence="10 11">
    <name type="scientific">Echinococcus canadensis</name>
    <dbReference type="NCBI Taxonomy" id="519352"/>
    <lineage>
        <taxon>Eukaryota</taxon>
        <taxon>Metazoa</taxon>
        <taxon>Spiralia</taxon>
        <taxon>Lophotrochozoa</taxon>
        <taxon>Platyhelminthes</taxon>
        <taxon>Cestoda</taxon>
        <taxon>Eucestoda</taxon>
        <taxon>Cyclophyllidea</taxon>
        <taxon>Taeniidae</taxon>
        <taxon>Echinococcus</taxon>
        <taxon>Echinococcus canadensis group</taxon>
    </lineage>
</organism>
<feature type="compositionally biased region" description="Basic and acidic residues" evidence="8">
    <location>
        <begin position="1"/>
        <end position="11"/>
    </location>
</feature>
<keyword evidence="6" id="KW-0906">Nuclear pore complex</keyword>
<reference evidence="11" key="1">
    <citation type="submission" date="2022-11" db="UniProtKB">
        <authorList>
            <consortium name="WormBaseParasite"/>
        </authorList>
    </citation>
    <scope>IDENTIFICATION</scope>
</reference>
<dbReference type="GO" id="GO:0005643">
    <property type="term" value="C:nuclear pore"/>
    <property type="evidence" value="ECO:0007669"/>
    <property type="project" value="UniProtKB-SubCell"/>
</dbReference>
<dbReference type="InterPro" id="IPR000156">
    <property type="entry name" value="Ran_bind_dom"/>
</dbReference>
<dbReference type="PROSITE" id="PS50196">
    <property type="entry name" value="RANBD1"/>
    <property type="match status" value="1"/>
</dbReference>
<keyword evidence="2" id="KW-0813">Transport</keyword>
<feature type="region of interest" description="Disordered" evidence="8">
    <location>
        <begin position="1"/>
        <end position="24"/>
    </location>
</feature>
<feature type="compositionally biased region" description="Basic and acidic residues" evidence="8">
    <location>
        <begin position="521"/>
        <end position="533"/>
    </location>
</feature>
<evidence type="ECO:0000256" key="7">
    <source>
        <dbReference type="ARBA" id="ARBA00023242"/>
    </source>
</evidence>
<proteinExistence type="predicted"/>
<keyword evidence="3" id="KW-0509">mRNA transport</keyword>
<keyword evidence="5" id="KW-0811">Translocation</keyword>
<dbReference type="SUPFAM" id="SSF50729">
    <property type="entry name" value="PH domain-like"/>
    <property type="match status" value="1"/>
</dbReference>
<feature type="compositionally biased region" description="Polar residues" evidence="8">
    <location>
        <begin position="227"/>
        <end position="250"/>
    </location>
</feature>
<dbReference type="CDD" id="cd13170">
    <property type="entry name" value="RanBD_NUP50"/>
    <property type="match status" value="1"/>
</dbReference>
<feature type="compositionally biased region" description="Acidic residues" evidence="8">
    <location>
        <begin position="478"/>
        <end position="499"/>
    </location>
</feature>
<evidence type="ECO:0000256" key="2">
    <source>
        <dbReference type="ARBA" id="ARBA00022448"/>
    </source>
</evidence>
<keyword evidence="4" id="KW-0653">Protein transport</keyword>
<feature type="compositionally biased region" description="Polar residues" evidence="8">
    <location>
        <begin position="508"/>
        <end position="518"/>
    </location>
</feature>
<dbReference type="AlphaFoldDB" id="A0A915EX13"/>